<evidence type="ECO:0000256" key="3">
    <source>
        <dbReference type="ARBA" id="ARBA00022989"/>
    </source>
</evidence>
<keyword evidence="3" id="KW-1133">Transmembrane helix</keyword>
<evidence type="ECO:0000256" key="2">
    <source>
        <dbReference type="ARBA" id="ARBA00022692"/>
    </source>
</evidence>
<evidence type="ECO:0000313" key="6">
    <source>
        <dbReference type="EMBL" id="QEL19283.1"/>
    </source>
</evidence>
<dbReference type="OrthoDB" id="292808at2"/>
<evidence type="ECO:0000256" key="1">
    <source>
        <dbReference type="ARBA" id="ARBA00004127"/>
    </source>
</evidence>
<name>A0A5C1AM88_9BACT</name>
<accession>A0A5C1AM88</accession>
<comment type="subcellular location">
    <subcellularLocation>
        <location evidence="1">Endomembrane system</location>
        <topology evidence="1">Multi-pass membrane protein</topology>
    </subcellularLocation>
</comment>
<dbReference type="AlphaFoldDB" id="A0A5C1AM88"/>
<gene>
    <name evidence="6" type="ORF">PX52LOC_06346</name>
</gene>
<keyword evidence="4" id="KW-0472">Membrane</keyword>
<feature type="domain" description="DUF1232" evidence="5">
    <location>
        <begin position="5"/>
        <end position="40"/>
    </location>
</feature>
<dbReference type="EMBL" id="CP042425">
    <property type="protein sequence ID" value="QEL19283.1"/>
    <property type="molecule type" value="Genomic_DNA"/>
</dbReference>
<dbReference type="Proteomes" id="UP000324974">
    <property type="component" value="Chromosome"/>
</dbReference>
<dbReference type="KEGG" id="lrs:PX52LOC_06346"/>
<organism evidence="6 7">
    <name type="scientific">Limnoglobus roseus</name>
    <dbReference type="NCBI Taxonomy" id="2598579"/>
    <lineage>
        <taxon>Bacteria</taxon>
        <taxon>Pseudomonadati</taxon>
        <taxon>Planctomycetota</taxon>
        <taxon>Planctomycetia</taxon>
        <taxon>Gemmatales</taxon>
        <taxon>Gemmataceae</taxon>
        <taxon>Limnoglobus</taxon>
    </lineage>
</organism>
<dbReference type="GO" id="GO:0012505">
    <property type="term" value="C:endomembrane system"/>
    <property type="evidence" value="ECO:0007669"/>
    <property type="project" value="UniProtKB-SubCell"/>
</dbReference>
<dbReference type="RefSeq" id="WP_149113695.1">
    <property type="nucleotide sequence ID" value="NZ_CP042425.1"/>
</dbReference>
<evidence type="ECO:0000256" key="4">
    <source>
        <dbReference type="ARBA" id="ARBA00023136"/>
    </source>
</evidence>
<keyword evidence="7" id="KW-1185">Reference proteome</keyword>
<proteinExistence type="predicted"/>
<dbReference type="Pfam" id="PF06803">
    <property type="entry name" value="DUF1232"/>
    <property type="match status" value="1"/>
</dbReference>
<dbReference type="InterPro" id="IPR010652">
    <property type="entry name" value="DUF1232"/>
</dbReference>
<protein>
    <recommendedName>
        <fullName evidence="5">DUF1232 domain-containing protein</fullName>
    </recommendedName>
</protein>
<evidence type="ECO:0000259" key="5">
    <source>
        <dbReference type="Pfam" id="PF06803"/>
    </source>
</evidence>
<reference evidence="7" key="1">
    <citation type="submission" date="2019-08" db="EMBL/GenBank/DDBJ databases">
        <title>Limnoglobus roseus gen. nov., sp. nov., a novel freshwater planctomycete with a giant genome from the family Gemmataceae.</title>
        <authorList>
            <person name="Kulichevskaya I.S."/>
            <person name="Naumoff D.G."/>
            <person name="Miroshnikov K."/>
            <person name="Ivanova A."/>
            <person name="Philippov D.A."/>
            <person name="Hakobyan A."/>
            <person name="Rijpstra I.C."/>
            <person name="Sinninghe Damste J.S."/>
            <person name="Liesack W."/>
            <person name="Dedysh S.N."/>
        </authorList>
    </citation>
    <scope>NUCLEOTIDE SEQUENCE [LARGE SCALE GENOMIC DNA]</scope>
    <source>
        <strain evidence="7">PX52</strain>
    </source>
</reference>
<sequence length="152" mass="16464">MKRALCIAGAFIYLACPIDLMPEILFGPFGYIDDIVVMALAFGVTGKIPEQLRGKATEPVKQLKAKKRPRPQYVEDAEILSMRMPGRTAPPVVTFPQQTAAPPPAPPVDHAKIAEEAARLAVAKAIESLSADHLKQMLAQKTAIIPIARKQA</sequence>
<keyword evidence="2" id="KW-0812">Transmembrane</keyword>
<evidence type="ECO:0000313" key="7">
    <source>
        <dbReference type="Proteomes" id="UP000324974"/>
    </source>
</evidence>